<keyword evidence="5" id="KW-0539">Nucleus</keyword>
<comment type="caution">
    <text evidence="8">The sequence shown here is derived from an EMBL/GenBank/DDBJ whole genome shotgun (WGS) entry which is preliminary data.</text>
</comment>
<dbReference type="PROSITE" id="PS00678">
    <property type="entry name" value="WD_REPEATS_1"/>
    <property type="match status" value="2"/>
</dbReference>
<dbReference type="GO" id="GO:0034511">
    <property type="term" value="F:U3 snoRNA binding"/>
    <property type="evidence" value="ECO:0007669"/>
    <property type="project" value="EnsemblFungi"/>
</dbReference>
<dbReference type="CDD" id="cd00200">
    <property type="entry name" value="WD40"/>
    <property type="match status" value="1"/>
</dbReference>
<dbReference type="Pfam" id="PF00400">
    <property type="entry name" value="WD40"/>
    <property type="match status" value="3"/>
</dbReference>
<accession>A0A1X2H797</accession>
<feature type="repeat" description="WD" evidence="6">
    <location>
        <begin position="117"/>
        <end position="158"/>
    </location>
</feature>
<dbReference type="GO" id="GO:0034455">
    <property type="term" value="C:t-UTP complex"/>
    <property type="evidence" value="ECO:0007669"/>
    <property type="project" value="EnsemblFungi"/>
</dbReference>
<dbReference type="InterPro" id="IPR020472">
    <property type="entry name" value="WD40_PAC1"/>
</dbReference>
<dbReference type="STRING" id="13706.A0A1X2H797"/>
<feature type="repeat" description="WD" evidence="6">
    <location>
        <begin position="159"/>
        <end position="201"/>
    </location>
</feature>
<dbReference type="AlphaFoldDB" id="A0A1X2H797"/>
<dbReference type="SUPFAM" id="SSF50978">
    <property type="entry name" value="WD40 repeat-like"/>
    <property type="match status" value="1"/>
</dbReference>
<dbReference type="InterPro" id="IPR015943">
    <property type="entry name" value="WD40/YVTN_repeat-like_dom_sf"/>
</dbReference>
<evidence type="ECO:0000256" key="5">
    <source>
        <dbReference type="ARBA" id="ARBA00023242"/>
    </source>
</evidence>
<dbReference type="InterPro" id="IPR001680">
    <property type="entry name" value="WD40_rpt"/>
</dbReference>
<comment type="subcellular location">
    <subcellularLocation>
        <location evidence="1">Nucleus</location>
        <location evidence="1">Nucleolus</location>
    </subcellularLocation>
</comment>
<evidence type="ECO:0000256" key="3">
    <source>
        <dbReference type="ARBA" id="ARBA00022574"/>
    </source>
</evidence>
<dbReference type="Gene3D" id="2.130.10.10">
    <property type="entry name" value="YVTN repeat-like/Quinoprotein amine dehydrogenase"/>
    <property type="match status" value="2"/>
</dbReference>
<keyword evidence="9" id="KW-1185">Reference proteome</keyword>
<dbReference type="SMART" id="SM00320">
    <property type="entry name" value="WD40"/>
    <property type="match status" value="7"/>
</dbReference>
<feature type="domain" description="U3 small nucleolar RNA-associated protein 15 C-terminal" evidence="7">
    <location>
        <begin position="352"/>
        <end position="493"/>
    </location>
</feature>
<reference evidence="8 9" key="1">
    <citation type="submission" date="2016-07" db="EMBL/GenBank/DDBJ databases">
        <title>Pervasive Adenine N6-methylation of Active Genes in Fungi.</title>
        <authorList>
            <consortium name="DOE Joint Genome Institute"/>
            <person name="Mondo S.J."/>
            <person name="Dannebaum R.O."/>
            <person name="Kuo R.C."/>
            <person name="Labutti K."/>
            <person name="Haridas S."/>
            <person name="Kuo A."/>
            <person name="Salamov A."/>
            <person name="Ahrendt S.R."/>
            <person name="Lipzen A."/>
            <person name="Sullivan W."/>
            <person name="Andreopoulos W.B."/>
            <person name="Clum A."/>
            <person name="Lindquist E."/>
            <person name="Daum C."/>
            <person name="Ramamoorthy G.K."/>
            <person name="Gryganskyi A."/>
            <person name="Culley D."/>
            <person name="Magnuson J.K."/>
            <person name="James T.Y."/>
            <person name="O'Malley M.A."/>
            <person name="Stajich J.E."/>
            <person name="Spatafora J.W."/>
            <person name="Visel A."/>
            <person name="Grigoriev I.V."/>
        </authorList>
    </citation>
    <scope>NUCLEOTIDE SEQUENCE [LARGE SCALE GENOMIC DNA]</scope>
    <source>
        <strain evidence="8 9">NRRL 2496</strain>
    </source>
</reference>
<dbReference type="PROSITE" id="PS50294">
    <property type="entry name" value="WD_REPEATS_REGION"/>
    <property type="match status" value="2"/>
</dbReference>
<dbReference type="GO" id="GO:0045943">
    <property type="term" value="P:positive regulation of transcription by RNA polymerase I"/>
    <property type="evidence" value="ECO:0007669"/>
    <property type="project" value="EnsemblFungi"/>
</dbReference>
<protein>
    <submittedName>
        <fullName evidence="8">WD40-repeat-containing domain protein</fullName>
    </submittedName>
</protein>
<dbReference type="GO" id="GO:0032040">
    <property type="term" value="C:small-subunit processome"/>
    <property type="evidence" value="ECO:0007669"/>
    <property type="project" value="EnsemblFungi"/>
</dbReference>
<dbReference type="FunCoup" id="A0A1X2H797">
    <property type="interactions" value="742"/>
</dbReference>
<dbReference type="PANTHER" id="PTHR19924">
    <property type="entry name" value="UTP15 U3 SMALL NUCLEOLAR RNA-ASSOCIATED PROTEIN 15 FAMILY MEMBER"/>
    <property type="match status" value="1"/>
</dbReference>
<name>A0A1X2H797_SYNRA</name>
<dbReference type="InterPro" id="IPR019775">
    <property type="entry name" value="WD40_repeat_CS"/>
</dbReference>
<dbReference type="PROSITE" id="PS50082">
    <property type="entry name" value="WD_REPEATS_2"/>
    <property type="match status" value="3"/>
</dbReference>
<evidence type="ECO:0000313" key="9">
    <source>
        <dbReference type="Proteomes" id="UP000242180"/>
    </source>
</evidence>
<dbReference type="PANTHER" id="PTHR19924:SF26">
    <property type="entry name" value="U3 SMALL NUCLEOLAR RNA-ASSOCIATED PROTEIN 15 HOMOLOG"/>
    <property type="match status" value="1"/>
</dbReference>
<proteinExistence type="predicted"/>
<keyword evidence="4" id="KW-0677">Repeat</keyword>
<sequence length="522" mass="58170">MDYRRLAVKQQARLPSRETPEGKYWKKFKSPILIKEYGAVSSVYFSPVAPYDFAIASSTRVQIYSSKTHQPKKTISRFKDIAYSASFRQDGKLVVAGDETGLVQVFDVNSRAILRTFREHTLPVRVTKFSSENTQIMTASDDRTVRLWDIPAEKSIHVFEDHQDYVRAGVVSQDNPHMLVTGSYDQTIKIWDTRQNGCVMTMQHDAPVESVLMYPGGGAVVSAGGPGIKVWDLLSGGRCMHAVSNQQKTVTSLCFDSTASRLVTGSLDQHVKVYNVQDYKVAYSFKYPAPILSVALSPDDTHLVAGMTNSLLSIRKRQVKSEERTAQQKKQQYIRGGTYKYFMRGANAGLPAEDDFAVEHTRRRRLASYDKLLKKNKFSDALDEAIGTSRRTVSIGMALLQELIHVGGLEAALQGRDDVTLEPILRFLVKHIQDPRFTALVVDVSEVLLDLYTPSFGQSPLIDDLLKDLKRKVRKEIELQRQLAQTTAALEMLFAKSGAGSDAVRAAAQPIASMSHLSATQA</sequence>
<gene>
    <name evidence="8" type="ORF">BCR43DRAFT_557786</name>
</gene>
<organism evidence="8 9">
    <name type="scientific">Syncephalastrum racemosum</name>
    <name type="common">Filamentous fungus</name>
    <dbReference type="NCBI Taxonomy" id="13706"/>
    <lineage>
        <taxon>Eukaryota</taxon>
        <taxon>Fungi</taxon>
        <taxon>Fungi incertae sedis</taxon>
        <taxon>Mucoromycota</taxon>
        <taxon>Mucoromycotina</taxon>
        <taxon>Mucoromycetes</taxon>
        <taxon>Mucorales</taxon>
        <taxon>Syncephalastraceae</taxon>
        <taxon>Syncephalastrum</taxon>
    </lineage>
</organism>
<evidence type="ECO:0000313" key="8">
    <source>
        <dbReference type="EMBL" id="ORY94368.1"/>
    </source>
</evidence>
<dbReference type="InterPro" id="IPR036322">
    <property type="entry name" value="WD40_repeat_dom_sf"/>
</dbReference>
<evidence type="ECO:0000256" key="1">
    <source>
        <dbReference type="ARBA" id="ARBA00004604"/>
    </source>
</evidence>
<evidence type="ECO:0000259" key="7">
    <source>
        <dbReference type="Pfam" id="PF09384"/>
    </source>
</evidence>
<dbReference type="EMBL" id="MCGN01000007">
    <property type="protein sequence ID" value="ORY94368.1"/>
    <property type="molecule type" value="Genomic_DNA"/>
</dbReference>
<dbReference type="InterPro" id="IPR018983">
    <property type="entry name" value="U3_snoRNA-assocProt_15_C"/>
</dbReference>
<keyword evidence="2" id="KW-0698">rRNA processing</keyword>
<dbReference type="Pfam" id="PF09384">
    <property type="entry name" value="UTP15_C"/>
    <property type="match status" value="1"/>
</dbReference>
<keyword evidence="3 6" id="KW-0853">WD repeat</keyword>
<dbReference type="Proteomes" id="UP000242180">
    <property type="component" value="Unassembled WGS sequence"/>
</dbReference>
<evidence type="ECO:0000256" key="4">
    <source>
        <dbReference type="ARBA" id="ARBA00022737"/>
    </source>
</evidence>
<dbReference type="InParanoid" id="A0A1X2H797"/>
<dbReference type="OMA" id="ATYQVVH"/>
<dbReference type="FunFam" id="2.130.10.10:FF:001192">
    <property type="entry name" value="Protein SLOW WALKER 1"/>
    <property type="match status" value="1"/>
</dbReference>
<evidence type="ECO:0000256" key="2">
    <source>
        <dbReference type="ARBA" id="ARBA00022552"/>
    </source>
</evidence>
<evidence type="ECO:0000256" key="6">
    <source>
        <dbReference type="PROSITE-ProRule" id="PRU00221"/>
    </source>
</evidence>
<dbReference type="PRINTS" id="PR00320">
    <property type="entry name" value="GPROTEINBRPT"/>
</dbReference>
<dbReference type="OrthoDB" id="431715at2759"/>
<dbReference type="GO" id="GO:0000462">
    <property type="term" value="P:maturation of SSU-rRNA from tricistronic rRNA transcript (SSU-rRNA, 5.8S rRNA, LSU-rRNA)"/>
    <property type="evidence" value="ECO:0007669"/>
    <property type="project" value="EnsemblFungi"/>
</dbReference>
<dbReference type="GO" id="GO:0033553">
    <property type="term" value="C:rDNA heterochromatin"/>
    <property type="evidence" value="ECO:0007669"/>
    <property type="project" value="EnsemblFungi"/>
</dbReference>
<feature type="repeat" description="WD" evidence="6">
    <location>
        <begin position="243"/>
        <end position="284"/>
    </location>
</feature>